<dbReference type="Proteomes" id="UP000789860">
    <property type="component" value="Unassembled WGS sequence"/>
</dbReference>
<gene>
    <name evidence="1" type="ORF">SCALOS_LOCUS6466</name>
</gene>
<accession>A0ACA9MI94</accession>
<comment type="caution">
    <text evidence="1">The sequence shown here is derived from an EMBL/GenBank/DDBJ whole genome shotgun (WGS) entry which is preliminary data.</text>
</comment>
<dbReference type="EMBL" id="CAJVPM010012393">
    <property type="protein sequence ID" value="CAG8587947.1"/>
    <property type="molecule type" value="Genomic_DNA"/>
</dbReference>
<evidence type="ECO:0000313" key="1">
    <source>
        <dbReference type="EMBL" id="CAG8587947.1"/>
    </source>
</evidence>
<keyword evidence="2" id="KW-1185">Reference proteome</keyword>
<feature type="non-terminal residue" evidence="1">
    <location>
        <position position="126"/>
    </location>
</feature>
<organism evidence="1 2">
    <name type="scientific">Scutellospora calospora</name>
    <dbReference type="NCBI Taxonomy" id="85575"/>
    <lineage>
        <taxon>Eukaryota</taxon>
        <taxon>Fungi</taxon>
        <taxon>Fungi incertae sedis</taxon>
        <taxon>Mucoromycota</taxon>
        <taxon>Glomeromycotina</taxon>
        <taxon>Glomeromycetes</taxon>
        <taxon>Diversisporales</taxon>
        <taxon>Gigasporaceae</taxon>
        <taxon>Scutellospora</taxon>
    </lineage>
</organism>
<protein>
    <submittedName>
        <fullName evidence="1">11216_t:CDS:1</fullName>
    </submittedName>
</protein>
<reference evidence="1" key="1">
    <citation type="submission" date="2021-06" db="EMBL/GenBank/DDBJ databases">
        <authorList>
            <person name="Kallberg Y."/>
            <person name="Tangrot J."/>
            <person name="Rosling A."/>
        </authorList>
    </citation>
    <scope>NUCLEOTIDE SEQUENCE</scope>
    <source>
        <strain evidence="1">AU212A</strain>
    </source>
</reference>
<proteinExistence type="predicted"/>
<sequence length="126" mass="14367">MPLGTAKQVNNLEELLKQSDFVTIHVSETNKTKNLISEREIYKMKKGSYLINTFWSTIVQISVILKGYVIDMLSDDINEYNNDGLRTCKNLILTPHISKLTEEAQKLIGVEVATAIFKYINLKLSM</sequence>
<evidence type="ECO:0000313" key="2">
    <source>
        <dbReference type="Proteomes" id="UP000789860"/>
    </source>
</evidence>
<name>A0ACA9MI94_9GLOM</name>